<gene>
    <name evidence="6 7" type="primary">rsmG</name>
    <name evidence="7" type="ORF">IAC47_06635</name>
</gene>
<keyword evidence="5 6" id="KW-0949">S-adenosyl-L-methionine</keyword>
<proteinExistence type="inferred from homology"/>
<dbReference type="PANTHER" id="PTHR31760:SF0">
    <property type="entry name" value="S-ADENOSYL-L-METHIONINE-DEPENDENT METHYLTRANSFERASES SUPERFAMILY PROTEIN"/>
    <property type="match status" value="1"/>
</dbReference>
<protein>
    <recommendedName>
        <fullName evidence="6">Ribosomal RNA small subunit methyltransferase G</fullName>
        <ecNumber evidence="6">2.1.1.-</ecNumber>
    </recommendedName>
    <alternativeName>
        <fullName evidence="6">16S rRNA 7-methylguanosine methyltransferase</fullName>
        <shortName evidence="6">16S rRNA m7G methyltransferase</shortName>
    </alternativeName>
</protein>
<keyword evidence="1 6" id="KW-0963">Cytoplasm</keyword>
<dbReference type="PIRSF" id="PIRSF003078">
    <property type="entry name" value="GidB"/>
    <property type="match status" value="1"/>
</dbReference>
<dbReference type="Proteomes" id="UP000824267">
    <property type="component" value="Unassembled WGS sequence"/>
</dbReference>
<feature type="binding site" evidence="6">
    <location>
        <begin position="123"/>
        <end position="124"/>
    </location>
    <ligand>
        <name>S-adenosyl-L-methionine</name>
        <dbReference type="ChEBI" id="CHEBI:59789"/>
    </ligand>
</feature>
<comment type="function">
    <text evidence="6">Specifically methylates the N7 position of a guanine in 16S rRNA.</text>
</comment>
<comment type="subcellular location">
    <subcellularLocation>
        <location evidence="6">Cytoplasm</location>
    </subcellularLocation>
</comment>
<comment type="caution">
    <text evidence="7">The sequence shown here is derived from an EMBL/GenBank/DDBJ whole genome shotgun (WGS) entry which is preliminary data.</text>
</comment>
<keyword evidence="4 6" id="KW-0808">Transferase</keyword>
<dbReference type="GO" id="GO:0005829">
    <property type="term" value="C:cytosol"/>
    <property type="evidence" value="ECO:0007669"/>
    <property type="project" value="TreeGrafter"/>
</dbReference>
<evidence type="ECO:0000256" key="1">
    <source>
        <dbReference type="ARBA" id="ARBA00022490"/>
    </source>
</evidence>
<evidence type="ECO:0000256" key="3">
    <source>
        <dbReference type="ARBA" id="ARBA00022603"/>
    </source>
</evidence>
<feature type="binding site" evidence="6">
    <location>
        <position position="136"/>
    </location>
    <ligand>
        <name>S-adenosyl-L-methionine</name>
        <dbReference type="ChEBI" id="CHEBI:59789"/>
    </ligand>
</feature>
<reference evidence="7" key="2">
    <citation type="submission" date="2021-04" db="EMBL/GenBank/DDBJ databases">
        <authorList>
            <person name="Gilroy R."/>
        </authorList>
    </citation>
    <scope>NUCLEOTIDE SEQUENCE</scope>
    <source>
        <strain evidence="7">Gambia16-930</strain>
    </source>
</reference>
<dbReference type="SUPFAM" id="SSF53335">
    <property type="entry name" value="S-adenosyl-L-methionine-dependent methyltransferases"/>
    <property type="match status" value="1"/>
</dbReference>
<dbReference type="PANTHER" id="PTHR31760">
    <property type="entry name" value="S-ADENOSYL-L-METHIONINE-DEPENDENT METHYLTRANSFERASES SUPERFAMILY PROTEIN"/>
    <property type="match status" value="1"/>
</dbReference>
<reference evidence="7" key="1">
    <citation type="journal article" date="2021" name="PeerJ">
        <title>Extensive microbial diversity within the chicken gut microbiome revealed by metagenomics and culture.</title>
        <authorList>
            <person name="Gilroy R."/>
            <person name="Ravi A."/>
            <person name="Getino M."/>
            <person name="Pursley I."/>
            <person name="Horton D.L."/>
            <person name="Alikhan N.F."/>
            <person name="Baker D."/>
            <person name="Gharbi K."/>
            <person name="Hall N."/>
            <person name="Watson M."/>
            <person name="Adriaenssens E.M."/>
            <person name="Foster-Nyarko E."/>
            <person name="Jarju S."/>
            <person name="Secka A."/>
            <person name="Antonio M."/>
            <person name="Oren A."/>
            <person name="Chaudhuri R.R."/>
            <person name="La Ragione R."/>
            <person name="Hildebrand F."/>
            <person name="Pallen M.J."/>
        </authorList>
    </citation>
    <scope>NUCLEOTIDE SEQUENCE</scope>
    <source>
        <strain evidence="7">Gambia16-930</strain>
    </source>
</reference>
<evidence type="ECO:0000313" key="7">
    <source>
        <dbReference type="EMBL" id="HIW87932.1"/>
    </source>
</evidence>
<dbReference type="CDD" id="cd02440">
    <property type="entry name" value="AdoMet_MTases"/>
    <property type="match status" value="1"/>
</dbReference>
<dbReference type="Gene3D" id="3.40.50.150">
    <property type="entry name" value="Vaccinia Virus protein VP39"/>
    <property type="match status" value="1"/>
</dbReference>
<dbReference type="HAMAP" id="MF_00074">
    <property type="entry name" value="16SrRNA_methyltr_G"/>
    <property type="match status" value="1"/>
</dbReference>
<dbReference type="NCBIfam" id="TIGR00138">
    <property type="entry name" value="rsmG_gidB"/>
    <property type="match status" value="1"/>
</dbReference>
<comment type="caution">
    <text evidence="6">Lacks conserved residue(s) required for the propagation of feature annotation.</text>
</comment>
<dbReference type="GO" id="GO:0070043">
    <property type="term" value="F:rRNA (guanine-N7-)-methyltransferase activity"/>
    <property type="evidence" value="ECO:0007669"/>
    <property type="project" value="UniProtKB-UniRule"/>
</dbReference>
<evidence type="ECO:0000313" key="8">
    <source>
        <dbReference type="Proteomes" id="UP000824267"/>
    </source>
</evidence>
<dbReference type="EC" id="2.1.1.-" evidence="6"/>
<sequence length="207" mass="24029">MREELKRYFPFLKEEQLDSYDLLARQFLEWNTKINLVSRKDTDNLFEHHILHSLAIAKVCHFKPNSDILDIGTGGGFPGLPLAIMFPKTKFMLVDSIGKKIKVVQALKETLGLQNVEALQARAETIDKKFDFIVSRAVCTLPEFMQWTKGKISKMNYHHLNNGILYLKGGDVYEELKGIKRPYKTFDISRYFEGEFFETKKVIYIKG</sequence>
<feature type="binding site" evidence="6">
    <location>
        <position position="77"/>
    </location>
    <ligand>
        <name>S-adenosyl-L-methionine</name>
        <dbReference type="ChEBI" id="CHEBI:59789"/>
    </ligand>
</feature>
<dbReference type="Pfam" id="PF02527">
    <property type="entry name" value="GidB"/>
    <property type="match status" value="1"/>
</dbReference>
<evidence type="ECO:0000256" key="2">
    <source>
        <dbReference type="ARBA" id="ARBA00022552"/>
    </source>
</evidence>
<dbReference type="InterPro" id="IPR003682">
    <property type="entry name" value="rRNA_ssu_MeTfrase_G"/>
</dbReference>
<comment type="similarity">
    <text evidence="6">Belongs to the methyltransferase superfamily. RNA methyltransferase RsmG family.</text>
</comment>
<keyword evidence="2 6" id="KW-0698">rRNA processing</keyword>
<keyword evidence="3 6" id="KW-0489">Methyltransferase</keyword>
<dbReference type="EMBL" id="DXGG01000209">
    <property type="protein sequence ID" value="HIW87932.1"/>
    <property type="molecule type" value="Genomic_DNA"/>
</dbReference>
<dbReference type="AlphaFoldDB" id="A0A9D1RHY0"/>
<evidence type="ECO:0000256" key="4">
    <source>
        <dbReference type="ARBA" id="ARBA00022679"/>
    </source>
</evidence>
<evidence type="ECO:0000256" key="5">
    <source>
        <dbReference type="ARBA" id="ARBA00022691"/>
    </source>
</evidence>
<evidence type="ECO:0000256" key="6">
    <source>
        <dbReference type="HAMAP-Rule" id="MF_00074"/>
    </source>
</evidence>
<feature type="binding site" evidence="6">
    <location>
        <position position="72"/>
    </location>
    <ligand>
        <name>S-adenosyl-L-methionine</name>
        <dbReference type="ChEBI" id="CHEBI:59789"/>
    </ligand>
</feature>
<organism evidence="7 8">
    <name type="scientific">Candidatus Onthomorpha intestinigallinarum</name>
    <dbReference type="NCBI Taxonomy" id="2840880"/>
    <lineage>
        <taxon>Bacteria</taxon>
        <taxon>Pseudomonadati</taxon>
        <taxon>Bacteroidota</taxon>
        <taxon>Bacteroidia</taxon>
        <taxon>Bacteroidales</taxon>
        <taxon>Candidatus Onthomorpha</taxon>
    </lineage>
</organism>
<name>A0A9D1RHY0_9BACT</name>
<dbReference type="InterPro" id="IPR029063">
    <property type="entry name" value="SAM-dependent_MTases_sf"/>
</dbReference>
<accession>A0A9D1RHY0</accession>